<name>C1FGS7_MICCC</name>
<dbReference type="eggNOG" id="ENOG502SADN">
    <property type="taxonomic scope" value="Eukaryota"/>
</dbReference>
<dbReference type="EMBL" id="CP001575">
    <property type="protein sequence ID" value="ACO69314.1"/>
    <property type="molecule type" value="Genomic_DNA"/>
</dbReference>
<keyword evidence="4" id="KW-1185">Reference proteome</keyword>
<organism evidence="3 4">
    <name type="scientific">Micromonas commoda (strain RCC299 / NOUM17 / CCMP2709)</name>
    <name type="common">Picoplanktonic green alga</name>
    <dbReference type="NCBI Taxonomy" id="296587"/>
    <lineage>
        <taxon>Eukaryota</taxon>
        <taxon>Viridiplantae</taxon>
        <taxon>Chlorophyta</taxon>
        <taxon>Mamiellophyceae</taxon>
        <taxon>Mamiellales</taxon>
        <taxon>Mamiellaceae</taxon>
        <taxon>Micromonas</taxon>
    </lineage>
</organism>
<keyword evidence="1" id="KW-0479">Metal-binding</keyword>
<dbReference type="PROSITE" id="PS50089">
    <property type="entry name" value="ZF_RING_2"/>
    <property type="match status" value="1"/>
</dbReference>
<dbReference type="GeneID" id="8245968"/>
<dbReference type="KEGG" id="mis:MICPUN_102058"/>
<dbReference type="OMA" id="CGDYTRW"/>
<evidence type="ECO:0000259" key="2">
    <source>
        <dbReference type="PROSITE" id="PS50089"/>
    </source>
</evidence>
<gene>
    <name evidence="3" type="ORF">MICPUN_102058</name>
</gene>
<keyword evidence="1" id="KW-0863">Zinc-finger</keyword>
<sequence length="213" mass="24232">MAASDCAVCLETFNDTDCVPARLPCCQRETSTFGVCLGCLEEICNHYTVEAGRVGKCPRCRERLYVSADGVVSKAPQPRGKCRMCCQERVLLDGGKCDACILGSQFALTYECDRCGRHQRIPHPMWRYQTTPGEFGTSTWACHNGCDDYTRWRVIEADLGRVPAHDAPEGWQMLDRWLEQLREERARVARMRPEERRDHGAVFIHRRQGCVVS</sequence>
<keyword evidence="1" id="KW-0862">Zinc</keyword>
<dbReference type="InterPro" id="IPR001841">
    <property type="entry name" value="Znf_RING"/>
</dbReference>
<dbReference type="AlphaFoldDB" id="C1FGS7"/>
<evidence type="ECO:0000256" key="1">
    <source>
        <dbReference type="PROSITE-ProRule" id="PRU00175"/>
    </source>
</evidence>
<dbReference type="InterPro" id="IPR013083">
    <property type="entry name" value="Znf_RING/FYVE/PHD"/>
</dbReference>
<dbReference type="InParanoid" id="C1FGS7"/>
<proteinExistence type="predicted"/>
<dbReference type="Proteomes" id="UP000002009">
    <property type="component" value="Chromosome 8"/>
</dbReference>
<dbReference type="RefSeq" id="XP_002508056.1">
    <property type="nucleotide sequence ID" value="XM_002508010.1"/>
</dbReference>
<protein>
    <recommendedName>
        <fullName evidence="2">RING-type domain-containing protein</fullName>
    </recommendedName>
</protein>
<accession>C1FGS7</accession>
<feature type="domain" description="RING-type" evidence="2">
    <location>
        <begin position="6"/>
        <end position="61"/>
    </location>
</feature>
<evidence type="ECO:0000313" key="4">
    <source>
        <dbReference type="Proteomes" id="UP000002009"/>
    </source>
</evidence>
<dbReference type="OrthoDB" id="42146at2759"/>
<dbReference type="Gene3D" id="3.30.40.10">
    <property type="entry name" value="Zinc/RING finger domain, C3HC4 (zinc finger)"/>
    <property type="match status" value="1"/>
</dbReference>
<dbReference type="GO" id="GO:0008270">
    <property type="term" value="F:zinc ion binding"/>
    <property type="evidence" value="ECO:0007669"/>
    <property type="project" value="UniProtKB-KW"/>
</dbReference>
<reference evidence="3 4" key="1">
    <citation type="journal article" date="2009" name="Science">
        <title>Green evolution and dynamic adaptations revealed by genomes of the marine picoeukaryotes Micromonas.</title>
        <authorList>
            <person name="Worden A.Z."/>
            <person name="Lee J.H."/>
            <person name="Mock T."/>
            <person name="Rouze P."/>
            <person name="Simmons M.P."/>
            <person name="Aerts A.L."/>
            <person name="Allen A.E."/>
            <person name="Cuvelier M.L."/>
            <person name="Derelle E."/>
            <person name="Everett M.V."/>
            <person name="Foulon E."/>
            <person name="Grimwood J."/>
            <person name="Gundlach H."/>
            <person name="Henrissat B."/>
            <person name="Napoli C."/>
            <person name="McDonald S.M."/>
            <person name="Parker M.S."/>
            <person name="Rombauts S."/>
            <person name="Salamov A."/>
            <person name="Von Dassow P."/>
            <person name="Badger J.H."/>
            <person name="Coutinho P.M."/>
            <person name="Demir E."/>
            <person name="Dubchak I."/>
            <person name="Gentemann C."/>
            <person name="Eikrem W."/>
            <person name="Gready J.E."/>
            <person name="John U."/>
            <person name="Lanier W."/>
            <person name="Lindquist E.A."/>
            <person name="Lucas S."/>
            <person name="Mayer K.F."/>
            <person name="Moreau H."/>
            <person name="Not F."/>
            <person name="Otillar R."/>
            <person name="Panaud O."/>
            <person name="Pangilinan J."/>
            <person name="Paulsen I."/>
            <person name="Piegu B."/>
            <person name="Poliakov A."/>
            <person name="Robbens S."/>
            <person name="Schmutz J."/>
            <person name="Toulza E."/>
            <person name="Wyss T."/>
            <person name="Zelensky A."/>
            <person name="Zhou K."/>
            <person name="Armbrust E.V."/>
            <person name="Bhattacharya D."/>
            <person name="Goodenough U.W."/>
            <person name="Van de Peer Y."/>
            <person name="Grigoriev I.V."/>
        </authorList>
    </citation>
    <scope>NUCLEOTIDE SEQUENCE [LARGE SCALE GENOMIC DNA]</scope>
    <source>
        <strain evidence="4">RCC299 / NOUM17</strain>
    </source>
</reference>
<evidence type="ECO:0000313" key="3">
    <source>
        <dbReference type="EMBL" id="ACO69314.1"/>
    </source>
</evidence>